<protein>
    <recommendedName>
        <fullName evidence="8">Utp21-domain-containing protein</fullName>
    </recommendedName>
</protein>
<proteinExistence type="predicted"/>
<dbReference type="SUPFAM" id="SSF50978">
    <property type="entry name" value="WD40 repeat-like"/>
    <property type="match status" value="2"/>
</dbReference>
<evidence type="ECO:0008006" key="8">
    <source>
        <dbReference type="Google" id="ProtNLM"/>
    </source>
</evidence>
<feature type="domain" description="WDR36/Utp21 N-terminal" evidence="5">
    <location>
        <begin position="64"/>
        <end position="372"/>
    </location>
</feature>
<accession>A0ABR3ZZW2</accession>
<feature type="repeat" description="WD" evidence="3">
    <location>
        <begin position="622"/>
        <end position="658"/>
    </location>
</feature>
<feature type="repeat" description="WD" evidence="3">
    <location>
        <begin position="202"/>
        <end position="224"/>
    </location>
</feature>
<dbReference type="InterPro" id="IPR059157">
    <property type="entry name" value="WDR36-Utp21_N"/>
</dbReference>
<dbReference type="PANTHER" id="PTHR22840:SF12">
    <property type="entry name" value="WD REPEAT-CONTAINING PROTEIN 36"/>
    <property type="match status" value="1"/>
</dbReference>
<feature type="domain" description="WDR36/Utp21 C-terminal" evidence="4">
    <location>
        <begin position="841"/>
        <end position="1041"/>
    </location>
</feature>
<dbReference type="InterPro" id="IPR036322">
    <property type="entry name" value="WD40_repeat_dom_sf"/>
</dbReference>
<feature type="repeat" description="WD" evidence="3">
    <location>
        <begin position="707"/>
        <end position="748"/>
    </location>
</feature>
<evidence type="ECO:0000259" key="5">
    <source>
        <dbReference type="Pfam" id="PF25171"/>
    </source>
</evidence>
<gene>
    <name evidence="6" type="ORF">N7G274_008513</name>
</gene>
<dbReference type="Pfam" id="PF25171">
    <property type="entry name" value="Beta-prop_WDR36-Utp21_1st"/>
    <property type="match status" value="1"/>
</dbReference>
<evidence type="ECO:0000256" key="1">
    <source>
        <dbReference type="ARBA" id="ARBA00022574"/>
    </source>
</evidence>
<dbReference type="Pfam" id="PF25168">
    <property type="entry name" value="Beta-prop_WDR36-Utp21_2nd"/>
    <property type="match status" value="1"/>
</dbReference>
<dbReference type="PROSITE" id="PS00678">
    <property type="entry name" value="WD_REPEATS_1"/>
    <property type="match status" value="2"/>
</dbReference>
<organism evidence="6 7">
    <name type="scientific">Stereocaulon virgatum</name>
    <dbReference type="NCBI Taxonomy" id="373712"/>
    <lineage>
        <taxon>Eukaryota</taxon>
        <taxon>Fungi</taxon>
        <taxon>Dikarya</taxon>
        <taxon>Ascomycota</taxon>
        <taxon>Pezizomycotina</taxon>
        <taxon>Lecanoromycetes</taxon>
        <taxon>OSLEUM clade</taxon>
        <taxon>Lecanoromycetidae</taxon>
        <taxon>Lecanorales</taxon>
        <taxon>Lecanorineae</taxon>
        <taxon>Stereocaulaceae</taxon>
        <taxon>Stereocaulon</taxon>
    </lineage>
</organism>
<dbReference type="Gene3D" id="2.130.10.10">
    <property type="entry name" value="YVTN repeat-like/Quinoprotein amine dehydrogenase"/>
    <property type="match status" value="2"/>
</dbReference>
<dbReference type="InterPro" id="IPR019775">
    <property type="entry name" value="WD40_repeat_CS"/>
</dbReference>
<dbReference type="InterPro" id="IPR015943">
    <property type="entry name" value="WD40/YVTN_repeat-like_dom_sf"/>
</dbReference>
<dbReference type="Pfam" id="PF04192">
    <property type="entry name" value="Utp21"/>
    <property type="match status" value="1"/>
</dbReference>
<keyword evidence="1 3" id="KW-0853">WD repeat</keyword>
<dbReference type="Proteomes" id="UP001590950">
    <property type="component" value="Unassembled WGS sequence"/>
</dbReference>
<evidence type="ECO:0000256" key="2">
    <source>
        <dbReference type="ARBA" id="ARBA00022737"/>
    </source>
</evidence>
<dbReference type="PANTHER" id="PTHR22840">
    <property type="entry name" value="WD REPEAT-CONTAINING PROTEIN 36"/>
    <property type="match status" value="1"/>
</dbReference>
<dbReference type="InterPro" id="IPR007319">
    <property type="entry name" value="WDR36/Utp21_C"/>
</dbReference>
<dbReference type="PROSITE" id="PS50082">
    <property type="entry name" value="WD_REPEATS_2"/>
    <property type="match status" value="3"/>
</dbReference>
<dbReference type="EMBL" id="JBEFKJ010000030">
    <property type="protein sequence ID" value="KAL2038755.1"/>
    <property type="molecule type" value="Genomic_DNA"/>
</dbReference>
<evidence type="ECO:0000313" key="7">
    <source>
        <dbReference type="Proteomes" id="UP001590950"/>
    </source>
</evidence>
<comment type="caution">
    <text evidence="6">The sequence shown here is derived from an EMBL/GenBank/DDBJ whole genome shotgun (WGS) entry which is preliminary data.</text>
</comment>
<evidence type="ECO:0000313" key="6">
    <source>
        <dbReference type="EMBL" id="KAL2038755.1"/>
    </source>
</evidence>
<sequence>MSWGDVNSNSNSDVAVVKRQKLSNGNYSERRTPRIFAPFRTIGLVSSTAVPFTSLPLGKTTFQITTSVGRCLHTYDLLKGLNLVFITRPQTPADITSTFAWRDRVFAAWGGGATYGNVGVWVFKRGKKVGELEIPRDLAEPIKQVAIFGSWIVGSGSTRIEVWKSTTYEHYTTLIPTASKNGNQAGILSGGICNMPTFLNKIFVGKRDGSVDIWNLSTGKLIYTILPPNSESGAVTAIEPTPALFLLAIARADGSIVLHDVRTDNPILNVNTRTAQPSTITSISFRTDGLGAGEDGSKAGIMATAGTGDGDVTFWDLNDGGRIKGVLRGAHNPPTSLQNGDLSGINKIEFLPGQDVMITSGLDNSLRSWIFDANSLSATPRILHSRCGHAAPVTKLSFVPSNSDGADTAGKWLMSAGRDQSLWGWSLRRDGQSTELSQGNVQKKAKKLGLLGKNLGTGSSTTLEDLRAPEITSMACSLNRDGGMGALTGGGPVWTNTTSKKGPADASESNAFGWDSVVTGHRGDKFARTWFWGRKKAGRWAFETGDSTEVTSVAITSCGTFALVGSAGGSISMFNLQSGIHRQKFPASLTPAQARKLRLSLTTSNNLPNPRVEGSRKFAVGEGRHKKAVTGLMVDGLNRTVISCGLDGKIKFWDFQTGCLQDEIDWSPMTAIISSQYHGLSDLIALSCDDMSIRVVDTETKRLVRELWGCLGQVSDFCFSNDGRWVVAASMDSVIRVWDLPTGHLINAVQLESPCTALAFSDSGEFLATAHADSVGINIWNNRTLFTHVPTRQIKENEMSSAIALTSTGEIGQGLIDAAFDEEPSEEEEEDTSYNALATTDQLNIDMLTLSLVPKSRWQTLLHLDTIRQRNKPKEPPKAPEKAPFFLPSLENAKPPQKPSIEVSGQITQTERSRIIKMDRTGTASTFTTTLHASSDVGDYTLFIEHLKTLSPSAADLEIRSLNPDELTSLVSALTHRLRQKRDYELIQAWMSVFLRMHGENVPSNAELRKVLIEWRQWQASEGKRLGDLVGFCGGVVGFLRSGRA</sequence>
<dbReference type="InterPro" id="IPR001680">
    <property type="entry name" value="WD40_rpt"/>
</dbReference>
<reference evidence="6 7" key="1">
    <citation type="submission" date="2024-09" db="EMBL/GenBank/DDBJ databases">
        <title>Rethinking Asexuality: The Enigmatic Case of Functional Sexual Genes in Lepraria (Stereocaulaceae).</title>
        <authorList>
            <person name="Doellman M."/>
            <person name="Sun Y."/>
            <person name="Barcenas-Pena A."/>
            <person name="Lumbsch H.T."/>
            <person name="Grewe F."/>
        </authorList>
    </citation>
    <scope>NUCLEOTIDE SEQUENCE [LARGE SCALE GENOMIC DNA]</scope>
    <source>
        <strain evidence="6 7">Mercado 3170</strain>
    </source>
</reference>
<evidence type="ECO:0000256" key="3">
    <source>
        <dbReference type="PROSITE-ProRule" id="PRU00221"/>
    </source>
</evidence>
<keyword evidence="2" id="KW-0677">Repeat</keyword>
<dbReference type="SMART" id="SM00320">
    <property type="entry name" value="WD40"/>
    <property type="match status" value="9"/>
</dbReference>
<evidence type="ECO:0000259" key="4">
    <source>
        <dbReference type="Pfam" id="PF04192"/>
    </source>
</evidence>
<keyword evidence="7" id="KW-1185">Reference proteome</keyword>
<dbReference type="SUPFAM" id="SSF75011">
    <property type="entry name" value="3-carboxy-cis,cis-mucoante lactonizing enzyme"/>
    <property type="match status" value="1"/>
</dbReference>
<dbReference type="PROSITE" id="PS50294">
    <property type="entry name" value="WD_REPEATS_REGION"/>
    <property type="match status" value="1"/>
</dbReference>
<name>A0ABR3ZZW2_9LECA</name>